<dbReference type="Gramene" id="ONK77162">
    <property type="protein sequence ID" value="ONK77162"/>
    <property type="gene ID" value="A4U43_C02F3730"/>
</dbReference>
<dbReference type="EMBL" id="CM007382">
    <property type="protein sequence ID" value="ONK77162.1"/>
    <property type="molecule type" value="Genomic_DNA"/>
</dbReference>
<keyword evidence="2" id="KW-1185">Reference proteome</keyword>
<dbReference type="AlphaFoldDB" id="A0A5P1FGD2"/>
<name>A0A5P1FGD2_ASPOF</name>
<reference evidence="2" key="1">
    <citation type="journal article" date="2017" name="Nat. Commun.">
        <title>The asparagus genome sheds light on the origin and evolution of a young Y chromosome.</title>
        <authorList>
            <person name="Harkess A."/>
            <person name="Zhou J."/>
            <person name="Xu C."/>
            <person name="Bowers J.E."/>
            <person name="Van der Hulst R."/>
            <person name="Ayyampalayam S."/>
            <person name="Mercati F."/>
            <person name="Riccardi P."/>
            <person name="McKain M.R."/>
            <person name="Kakrana A."/>
            <person name="Tang H."/>
            <person name="Ray J."/>
            <person name="Groenendijk J."/>
            <person name="Arikit S."/>
            <person name="Mathioni S.M."/>
            <person name="Nakano M."/>
            <person name="Shan H."/>
            <person name="Telgmann-Rauber A."/>
            <person name="Kanno A."/>
            <person name="Yue Z."/>
            <person name="Chen H."/>
            <person name="Li W."/>
            <person name="Chen Y."/>
            <person name="Xu X."/>
            <person name="Zhang Y."/>
            <person name="Luo S."/>
            <person name="Chen H."/>
            <person name="Gao J."/>
            <person name="Mao Z."/>
            <person name="Pires J.C."/>
            <person name="Luo M."/>
            <person name="Kudrna D."/>
            <person name="Wing R.A."/>
            <person name="Meyers B.C."/>
            <person name="Yi K."/>
            <person name="Kong H."/>
            <person name="Lavrijsen P."/>
            <person name="Sunseri F."/>
            <person name="Falavigna A."/>
            <person name="Ye Y."/>
            <person name="Leebens-Mack J.H."/>
            <person name="Chen G."/>
        </authorList>
    </citation>
    <scope>NUCLEOTIDE SEQUENCE [LARGE SCALE GENOMIC DNA]</scope>
    <source>
        <strain evidence="2">cv. DH0086</strain>
    </source>
</reference>
<gene>
    <name evidence="1" type="ORF">A4U43_C02F3730</name>
</gene>
<evidence type="ECO:0000313" key="2">
    <source>
        <dbReference type="Proteomes" id="UP000243459"/>
    </source>
</evidence>
<sequence>MPGKVRYRGILWSSASKLDDVATIVGFSPPSPSHEGFWERLYTGVLLCLPKRLYPLAQRFLGAALHRCSSKLESRRLHGVPNLQEVSFGRDEDITVFPNLMSLSVSECPRLKSLLGGLKGSPLKELDIHSCQSLKRIPHLPALTELSICFLVNSFTSVI</sequence>
<evidence type="ECO:0008006" key="3">
    <source>
        <dbReference type="Google" id="ProtNLM"/>
    </source>
</evidence>
<proteinExistence type="predicted"/>
<dbReference type="Gene3D" id="3.80.10.10">
    <property type="entry name" value="Ribonuclease Inhibitor"/>
    <property type="match status" value="1"/>
</dbReference>
<dbReference type="InterPro" id="IPR032675">
    <property type="entry name" value="LRR_dom_sf"/>
</dbReference>
<evidence type="ECO:0000313" key="1">
    <source>
        <dbReference type="EMBL" id="ONK77162.1"/>
    </source>
</evidence>
<dbReference type="Proteomes" id="UP000243459">
    <property type="component" value="Chromosome 2"/>
</dbReference>
<protein>
    <recommendedName>
        <fullName evidence="3">NB-ARC domain-containing protein</fullName>
    </recommendedName>
</protein>
<dbReference type="SUPFAM" id="SSF52047">
    <property type="entry name" value="RNI-like"/>
    <property type="match status" value="1"/>
</dbReference>
<accession>A0A5P1FGD2</accession>
<organism evidence="1 2">
    <name type="scientific">Asparagus officinalis</name>
    <name type="common">Garden asparagus</name>
    <dbReference type="NCBI Taxonomy" id="4686"/>
    <lineage>
        <taxon>Eukaryota</taxon>
        <taxon>Viridiplantae</taxon>
        <taxon>Streptophyta</taxon>
        <taxon>Embryophyta</taxon>
        <taxon>Tracheophyta</taxon>
        <taxon>Spermatophyta</taxon>
        <taxon>Magnoliopsida</taxon>
        <taxon>Liliopsida</taxon>
        <taxon>Asparagales</taxon>
        <taxon>Asparagaceae</taxon>
        <taxon>Asparagoideae</taxon>
        <taxon>Asparagus</taxon>
    </lineage>
</organism>